<protein>
    <recommendedName>
        <fullName evidence="1">DJ-1/PfpI domain-containing protein</fullName>
    </recommendedName>
</protein>
<dbReference type="RefSeq" id="WP_134754007.1">
    <property type="nucleotide sequence ID" value="NZ_MYFO02000009.1"/>
</dbReference>
<sequence length="357" mass="37344">MLSVQMVLFDGFDLMDAVAPYEVFAAAQLICPDALQISFVSAEGARIVPSGMNGPGLPAAGALDPDKSGIVLIPGAMGSVDPADIGPTSVVAQLLAAKDSGLMPLIRQALRNERLTVSTVCGGSLLLAMDGLLADRYASTHTLGREALVATGARFVDARVVVDGRLVTGGGVTSGLDVALYLVEREWGPQVAHAVERLFEYERRGTVWRAEGRVPAHTAGAPAEPADAPLQAGQTSVAPNPVAATPLDETAADSPAVFDGSWQTTIFTPIGKQQVVLHIIARDGVLRGSAAQGDDIVAFVDPVITGNRMMWSQRVTKPMSLNLKFDVSVQGKRLSGTARAGLLPPSRVEGVRLKPQV</sequence>
<dbReference type="Pfam" id="PF01965">
    <property type="entry name" value="DJ-1_PfpI"/>
    <property type="match status" value="1"/>
</dbReference>
<keyword evidence="3" id="KW-1185">Reference proteome</keyword>
<dbReference type="Proteomes" id="UP000298246">
    <property type="component" value="Unassembled WGS sequence"/>
</dbReference>
<comment type="caution">
    <text evidence="2">The sequence shown here is derived from an EMBL/GenBank/DDBJ whole genome shotgun (WGS) entry which is preliminary data.</text>
</comment>
<gene>
    <name evidence="2" type="ORF">B5M42_14445</name>
</gene>
<proteinExistence type="predicted"/>
<dbReference type="PANTHER" id="PTHR43130">
    <property type="entry name" value="ARAC-FAMILY TRANSCRIPTIONAL REGULATOR"/>
    <property type="match status" value="1"/>
</dbReference>
<accession>A0A4Y8PYV5</accession>
<feature type="domain" description="DJ-1/PfpI" evidence="1">
    <location>
        <begin position="3"/>
        <end position="184"/>
    </location>
</feature>
<evidence type="ECO:0000259" key="1">
    <source>
        <dbReference type="Pfam" id="PF01965"/>
    </source>
</evidence>
<name>A0A4Y8PYV5_9BACL</name>
<dbReference type="InterPro" id="IPR052158">
    <property type="entry name" value="INH-QAR"/>
</dbReference>
<dbReference type="SUPFAM" id="SSF52317">
    <property type="entry name" value="Class I glutamine amidotransferase-like"/>
    <property type="match status" value="1"/>
</dbReference>
<evidence type="ECO:0000313" key="3">
    <source>
        <dbReference type="Proteomes" id="UP000298246"/>
    </source>
</evidence>
<evidence type="ECO:0000313" key="2">
    <source>
        <dbReference type="EMBL" id="TFE86558.1"/>
    </source>
</evidence>
<dbReference type="EMBL" id="MYFO01000018">
    <property type="protein sequence ID" value="TFE86558.1"/>
    <property type="molecule type" value="Genomic_DNA"/>
</dbReference>
<dbReference type="AlphaFoldDB" id="A0A4Y8PYV5"/>
<reference evidence="2 3" key="1">
    <citation type="submission" date="2017-03" db="EMBL/GenBank/DDBJ databases">
        <title>Isolation of Levoglucosan Utilizing Bacteria.</title>
        <authorList>
            <person name="Arya A.S."/>
        </authorList>
    </citation>
    <scope>NUCLEOTIDE SEQUENCE [LARGE SCALE GENOMIC DNA]</scope>
    <source>
        <strain evidence="2 3">MEC069</strain>
    </source>
</reference>
<organism evidence="2 3">
    <name type="scientific">Paenibacillus athensensis</name>
    <dbReference type="NCBI Taxonomy" id="1967502"/>
    <lineage>
        <taxon>Bacteria</taxon>
        <taxon>Bacillati</taxon>
        <taxon>Bacillota</taxon>
        <taxon>Bacilli</taxon>
        <taxon>Bacillales</taxon>
        <taxon>Paenibacillaceae</taxon>
        <taxon>Paenibacillus</taxon>
    </lineage>
</organism>
<dbReference type="InterPro" id="IPR029062">
    <property type="entry name" value="Class_I_gatase-like"/>
</dbReference>
<dbReference type="InterPro" id="IPR002818">
    <property type="entry name" value="DJ-1/PfpI"/>
</dbReference>
<dbReference type="Gene3D" id="3.40.50.880">
    <property type="match status" value="1"/>
</dbReference>
<dbReference type="PANTHER" id="PTHR43130:SF3">
    <property type="entry name" value="HTH-TYPE TRANSCRIPTIONAL REGULATOR RV1931C"/>
    <property type="match status" value="1"/>
</dbReference>
<dbReference type="OrthoDB" id="9803764at2"/>